<proteinExistence type="predicted"/>
<evidence type="ECO:0000313" key="3">
    <source>
        <dbReference type="Proteomes" id="UP000243140"/>
    </source>
</evidence>
<keyword evidence="3" id="KW-1185">Reference proteome</keyword>
<accession>A0ABX3SS50</accession>
<protein>
    <recommendedName>
        <fullName evidence="4">GAP family protein</fullName>
    </recommendedName>
</protein>
<keyword evidence="1" id="KW-0472">Membrane</keyword>
<feature type="transmembrane region" description="Helical" evidence="1">
    <location>
        <begin position="154"/>
        <end position="174"/>
    </location>
</feature>
<comment type="caution">
    <text evidence="2">The sequence shown here is derived from an EMBL/GenBank/DDBJ whole genome shotgun (WGS) entry which is preliminary data.</text>
</comment>
<sequence>MLITILVMAVAVSLEPFRIGMTVLMLNRPRPMLQLLAFLCGGFAMGTTVGLVVLFVLRRRLLGSTYFTLPRVQIFIGVLALLVAAVLVVKPAAPRGGGPGKLTTWTRRLLNGHSLWVAGVAGLGIALPSVDYLAALAVILASGAAAMTQVGALLVFNVVAFALVEIPLLAYLLAPRTTRTWMTAVHDWIRSRRRIEVAALLAGVGCVLLTVGSAAL</sequence>
<reference evidence="2 3" key="1">
    <citation type="submission" date="2017-02" db="EMBL/GenBank/DDBJ databases">
        <title>The new phylogeny of genus Mycobacterium.</title>
        <authorList>
            <person name="Tortoli E."/>
            <person name="Trovato A."/>
            <person name="Cirillo D.M."/>
        </authorList>
    </citation>
    <scope>NUCLEOTIDE SEQUENCE [LARGE SCALE GENOMIC DNA]</scope>
    <source>
        <strain evidence="2 3">IP1130001</strain>
    </source>
</reference>
<feature type="transmembrane region" description="Helical" evidence="1">
    <location>
        <begin position="69"/>
        <end position="89"/>
    </location>
</feature>
<keyword evidence="1" id="KW-0812">Transmembrane</keyword>
<evidence type="ECO:0000256" key="1">
    <source>
        <dbReference type="SAM" id="Phobius"/>
    </source>
</evidence>
<name>A0ABX3SS50_MYCMA</name>
<evidence type="ECO:0008006" key="4">
    <source>
        <dbReference type="Google" id="ProtNLM"/>
    </source>
</evidence>
<dbReference type="RefSeq" id="WP_071508922.1">
    <property type="nucleotide sequence ID" value="NZ_CP060015.1"/>
</dbReference>
<evidence type="ECO:0000313" key="2">
    <source>
        <dbReference type="EMBL" id="ORA82056.1"/>
    </source>
</evidence>
<feature type="transmembrane region" description="Helical" evidence="1">
    <location>
        <begin position="195"/>
        <end position="215"/>
    </location>
</feature>
<organism evidence="2 3">
    <name type="scientific">Mycobacterium malmoense</name>
    <dbReference type="NCBI Taxonomy" id="1780"/>
    <lineage>
        <taxon>Bacteria</taxon>
        <taxon>Bacillati</taxon>
        <taxon>Actinomycetota</taxon>
        <taxon>Actinomycetes</taxon>
        <taxon>Mycobacteriales</taxon>
        <taxon>Mycobacteriaceae</taxon>
        <taxon>Mycobacterium</taxon>
    </lineage>
</organism>
<gene>
    <name evidence="2" type="ORF">BST29_12705</name>
</gene>
<feature type="transmembrane region" description="Helical" evidence="1">
    <location>
        <begin position="109"/>
        <end position="127"/>
    </location>
</feature>
<keyword evidence="1" id="KW-1133">Transmembrane helix</keyword>
<dbReference type="EMBL" id="MVHV01000011">
    <property type="protein sequence ID" value="ORA82056.1"/>
    <property type="molecule type" value="Genomic_DNA"/>
</dbReference>
<dbReference type="Pfam" id="PF11139">
    <property type="entry name" value="SfLAP"/>
    <property type="match status" value="1"/>
</dbReference>
<dbReference type="InterPro" id="IPR021315">
    <property type="entry name" value="Gap/Sap"/>
</dbReference>
<feature type="transmembrane region" description="Helical" evidence="1">
    <location>
        <begin position="32"/>
        <end position="57"/>
    </location>
</feature>
<dbReference type="Proteomes" id="UP000243140">
    <property type="component" value="Unassembled WGS sequence"/>
</dbReference>